<proteinExistence type="predicted"/>
<dbReference type="AlphaFoldDB" id="A0A0A9F8S1"/>
<accession>A0A0A9F8S1</accession>
<dbReference type="EMBL" id="GBRH01191350">
    <property type="protein sequence ID" value="JAE06546.1"/>
    <property type="molecule type" value="Transcribed_RNA"/>
</dbReference>
<organism evidence="1">
    <name type="scientific">Arundo donax</name>
    <name type="common">Giant reed</name>
    <name type="synonym">Donax arundinaceus</name>
    <dbReference type="NCBI Taxonomy" id="35708"/>
    <lineage>
        <taxon>Eukaryota</taxon>
        <taxon>Viridiplantae</taxon>
        <taxon>Streptophyta</taxon>
        <taxon>Embryophyta</taxon>
        <taxon>Tracheophyta</taxon>
        <taxon>Spermatophyta</taxon>
        <taxon>Magnoliopsida</taxon>
        <taxon>Liliopsida</taxon>
        <taxon>Poales</taxon>
        <taxon>Poaceae</taxon>
        <taxon>PACMAD clade</taxon>
        <taxon>Arundinoideae</taxon>
        <taxon>Arundineae</taxon>
        <taxon>Arundo</taxon>
    </lineage>
</organism>
<sequence length="59" mass="6751">MSTSSHIYASLNRLTATYLFHTGQKRDLFCFVFQGSCNMSIKILGNLTIAAWEIWKPHT</sequence>
<reference evidence="1" key="1">
    <citation type="submission" date="2014-09" db="EMBL/GenBank/DDBJ databases">
        <authorList>
            <person name="Magalhaes I.L.F."/>
            <person name="Oliveira U."/>
            <person name="Santos F.R."/>
            <person name="Vidigal T.H.D.A."/>
            <person name="Brescovit A.D."/>
            <person name="Santos A.J."/>
        </authorList>
    </citation>
    <scope>NUCLEOTIDE SEQUENCE</scope>
    <source>
        <tissue evidence="1">Shoot tissue taken approximately 20 cm above the soil surface</tissue>
    </source>
</reference>
<name>A0A0A9F8S1_ARUDO</name>
<reference evidence="1" key="2">
    <citation type="journal article" date="2015" name="Data Brief">
        <title>Shoot transcriptome of the giant reed, Arundo donax.</title>
        <authorList>
            <person name="Barrero R.A."/>
            <person name="Guerrero F.D."/>
            <person name="Moolhuijzen P."/>
            <person name="Goolsby J.A."/>
            <person name="Tidwell J."/>
            <person name="Bellgard S.E."/>
            <person name="Bellgard M.I."/>
        </authorList>
    </citation>
    <scope>NUCLEOTIDE SEQUENCE</scope>
    <source>
        <tissue evidence="1">Shoot tissue taken approximately 20 cm above the soil surface</tissue>
    </source>
</reference>
<evidence type="ECO:0000313" key="1">
    <source>
        <dbReference type="EMBL" id="JAE06546.1"/>
    </source>
</evidence>
<protein>
    <submittedName>
        <fullName evidence="1">Uncharacterized protein</fullName>
    </submittedName>
</protein>